<evidence type="ECO:0000256" key="9">
    <source>
        <dbReference type="RuleBase" id="RU361169"/>
    </source>
</evidence>
<evidence type="ECO:0000256" key="2">
    <source>
        <dbReference type="ARBA" id="ARBA00008834"/>
    </source>
</evidence>
<dbReference type="GO" id="GO:0071555">
    <property type="term" value="P:cell wall organization"/>
    <property type="evidence" value="ECO:0007669"/>
    <property type="project" value="UniProtKB-KW"/>
</dbReference>
<sequence>MTKLSISIIVSFLFLAYLSVVQGLNFDITKYGGTPNSDITQAFIKVWKEACASPGAAKIVIPSGKYRTSGIDAQGPCKSPIEIQVDGTIQAPSDINQCHKGIDQWIRFGTMDHLTLSGKGIFDGQGAATWKQGTAAWSKNHKVNNKVSMNMGFYFVNNSIITGITSKDSKNFHFMVYGCENITFDGVKVSAPGDSTNTDGIHLGKSTDVKILNTDIATGDDCVSLGDGSRKVLVQNVNCGPGHGISVGSLGKFQNEDNVEGLTVKNCKISDTENGVRIKTWPSGPGTLTITDMRFEDITMNNVRNPIIIDQEYCPWNQCNKKNPSKIKISKVIFKNIKGTTKAEEGVVLICSSGVPCDGVELSNVDLKFNGKPAKAVCSNVKPRVSGIAPKCEAYTPPPSG</sequence>
<comment type="subcellular location">
    <subcellularLocation>
        <location evidence="1">Secreted</location>
        <location evidence="1">Cell wall</location>
    </subcellularLocation>
</comment>
<dbReference type="Gene3D" id="2.160.20.10">
    <property type="entry name" value="Single-stranded right-handed beta-helix, Pectin lyase-like"/>
    <property type="match status" value="1"/>
</dbReference>
<proteinExistence type="inferred from homology"/>
<name>A0AAV0YTY3_VICFA</name>
<accession>A0AAV0YTY3</accession>
<dbReference type="InterPro" id="IPR012334">
    <property type="entry name" value="Pectin_lyas_fold"/>
</dbReference>
<evidence type="ECO:0000256" key="4">
    <source>
        <dbReference type="ARBA" id="ARBA00022525"/>
    </source>
</evidence>
<evidence type="ECO:0000256" key="7">
    <source>
        <dbReference type="ARBA" id="ARBA00023316"/>
    </source>
</evidence>
<feature type="signal peptide" evidence="10">
    <location>
        <begin position="1"/>
        <end position="23"/>
    </location>
</feature>
<evidence type="ECO:0000256" key="6">
    <source>
        <dbReference type="ARBA" id="ARBA00023295"/>
    </source>
</evidence>
<evidence type="ECO:0000256" key="10">
    <source>
        <dbReference type="SAM" id="SignalP"/>
    </source>
</evidence>
<evidence type="ECO:0008006" key="14">
    <source>
        <dbReference type="Google" id="ProtNLM"/>
    </source>
</evidence>
<keyword evidence="6 9" id="KW-0326">Glycosidase</keyword>
<evidence type="ECO:0000256" key="3">
    <source>
        <dbReference type="ARBA" id="ARBA00022512"/>
    </source>
</evidence>
<feature type="active site" evidence="8">
    <location>
        <position position="243"/>
    </location>
</feature>
<dbReference type="InterPro" id="IPR000743">
    <property type="entry name" value="Glyco_hydro_28"/>
</dbReference>
<comment type="similarity">
    <text evidence="2 9">Belongs to the glycosyl hydrolase 28 family.</text>
</comment>
<evidence type="ECO:0000256" key="8">
    <source>
        <dbReference type="PROSITE-ProRule" id="PRU10052"/>
    </source>
</evidence>
<dbReference type="FunFam" id="2.160.20.10:FF:000004">
    <property type="entry name" value="Pectin lyase-like superfamily protein"/>
    <property type="match status" value="1"/>
</dbReference>
<evidence type="ECO:0000313" key="11">
    <source>
        <dbReference type="EMBL" id="CAI8589568.1"/>
    </source>
</evidence>
<dbReference type="EMBL" id="OX451736">
    <property type="protein sequence ID" value="CAI8589570.1"/>
    <property type="molecule type" value="Genomic_DNA"/>
</dbReference>
<keyword evidence="13" id="KW-1185">Reference proteome</keyword>
<dbReference type="PROSITE" id="PS00502">
    <property type="entry name" value="POLYGALACTURONASE"/>
    <property type="match status" value="1"/>
</dbReference>
<gene>
    <name evidence="11" type="ORF">VFH_I398840</name>
    <name evidence="12" type="ORF">VFH_I398920</name>
</gene>
<keyword evidence="7" id="KW-0961">Cell wall biogenesis/degradation</keyword>
<evidence type="ECO:0000313" key="12">
    <source>
        <dbReference type="EMBL" id="CAI8589570.1"/>
    </source>
</evidence>
<dbReference type="AlphaFoldDB" id="A0AAV0YTY3"/>
<keyword evidence="4" id="KW-0964">Secreted</keyword>
<dbReference type="PANTHER" id="PTHR31375">
    <property type="match status" value="1"/>
</dbReference>
<dbReference type="GO" id="GO:0005975">
    <property type="term" value="P:carbohydrate metabolic process"/>
    <property type="evidence" value="ECO:0007669"/>
    <property type="project" value="InterPro"/>
</dbReference>
<feature type="chain" id="PRO_5044713977" description="Polygalacturonase" evidence="10">
    <location>
        <begin position="24"/>
        <end position="401"/>
    </location>
</feature>
<dbReference type="EMBL" id="OX451736">
    <property type="protein sequence ID" value="CAI8589568.1"/>
    <property type="molecule type" value="Genomic_DNA"/>
</dbReference>
<organism evidence="12 13">
    <name type="scientific">Vicia faba</name>
    <name type="common">Broad bean</name>
    <name type="synonym">Faba vulgaris</name>
    <dbReference type="NCBI Taxonomy" id="3906"/>
    <lineage>
        <taxon>Eukaryota</taxon>
        <taxon>Viridiplantae</taxon>
        <taxon>Streptophyta</taxon>
        <taxon>Embryophyta</taxon>
        <taxon>Tracheophyta</taxon>
        <taxon>Spermatophyta</taxon>
        <taxon>Magnoliopsida</taxon>
        <taxon>eudicotyledons</taxon>
        <taxon>Gunneridae</taxon>
        <taxon>Pentapetalae</taxon>
        <taxon>rosids</taxon>
        <taxon>fabids</taxon>
        <taxon>Fabales</taxon>
        <taxon>Fabaceae</taxon>
        <taxon>Papilionoideae</taxon>
        <taxon>50 kb inversion clade</taxon>
        <taxon>NPAAA clade</taxon>
        <taxon>Hologalegina</taxon>
        <taxon>IRL clade</taxon>
        <taxon>Fabeae</taxon>
        <taxon>Vicia</taxon>
    </lineage>
</organism>
<evidence type="ECO:0000256" key="5">
    <source>
        <dbReference type="ARBA" id="ARBA00022801"/>
    </source>
</evidence>
<keyword evidence="10" id="KW-0732">Signal</keyword>
<evidence type="ECO:0000313" key="13">
    <source>
        <dbReference type="Proteomes" id="UP001157006"/>
    </source>
</evidence>
<dbReference type="InterPro" id="IPR011050">
    <property type="entry name" value="Pectin_lyase_fold/virulence"/>
</dbReference>
<reference evidence="12 13" key="1">
    <citation type="submission" date="2023-01" db="EMBL/GenBank/DDBJ databases">
        <authorList>
            <person name="Kreplak J."/>
        </authorList>
    </citation>
    <scope>NUCLEOTIDE SEQUENCE [LARGE SCALE GENOMIC DNA]</scope>
</reference>
<dbReference type="SMART" id="SM00710">
    <property type="entry name" value="PbH1"/>
    <property type="match status" value="5"/>
</dbReference>
<dbReference type="GO" id="GO:0004650">
    <property type="term" value="F:polygalacturonase activity"/>
    <property type="evidence" value="ECO:0007669"/>
    <property type="project" value="InterPro"/>
</dbReference>
<dbReference type="Proteomes" id="UP001157006">
    <property type="component" value="Chromosome 1L"/>
</dbReference>
<dbReference type="InterPro" id="IPR006626">
    <property type="entry name" value="PbH1"/>
</dbReference>
<keyword evidence="5 9" id="KW-0378">Hydrolase</keyword>
<keyword evidence="3" id="KW-0134">Cell wall</keyword>
<evidence type="ECO:0000256" key="1">
    <source>
        <dbReference type="ARBA" id="ARBA00004191"/>
    </source>
</evidence>
<dbReference type="SUPFAM" id="SSF51126">
    <property type="entry name" value="Pectin lyase-like"/>
    <property type="match status" value="1"/>
</dbReference>
<dbReference type="Pfam" id="PF00295">
    <property type="entry name" value="Glyco_hydro_28"/>
    <property type="match status" value="1"/>
</dbReference>
<protein>
    <recommendedName>
        <fullName evidence="14">Polygalacturonase</fullName>
    </recommendedName>
</protein>